<keyword evidence="3" id="KW-0029">Amino-acid transport</keyword>
<evidence type="ECO:0000313" key="6">
    <source>
        <dbReference type="EMBL" id="AUM74823.1"/>
    </source>
</evidence>
<dbReference type="PROSITE" id="PS51257">
    <property type="entry name" value="PROKAR_LIPOPROTEIN"/>
    <property type="match status" value="1"/>
</dbReference>
<dbReference type="SUPFAM" id="SSF53822">
    <property type="entry name" value="Periplasmic binding protein-like I"/>
    <property type="match status" value="1"/>
</dbReference>
<dbReference type="Gene3D" id="3.40.50.2300">
    <property type="match status" value="2"/>
</dbReference>
<dbReference type="GO" id="GO:0006865">
    <property type="term" value="P:amino acid transport"/>
    <property type="evidence" value="ECO:0007669"/>
    <property type="project" value="UniProtKB-KW"/>
</dbReference>
<organism evidence="6 7">
    <name type="scientific">Paracoccus jeotgali</name>
    <dbReference type="NCBI Taxonomy" id="2065379"/>
    <lineage>
        <taxon>Bacteria</taxon>
        <taxon>Pseudomonadati</taxon>
        <taxon>Pseudomonadota</taxon>
        <taxon>Alphaproteobacteria</taxon>
        <taxon>Rhodobacterales</taxon>
        <taxon>Paracoccaceae</taxon>
        <taxon>Paracoccus</taxon>
    </lineage>
</organism>
<dbReference type="PANTHER" id="PTHR30483">
    <property type="entry name" value="LEUCINE-SPECIFIC-BINDING PROTEIN"/>
    <property type="match status" value="1"/>
</dbReference>
<dbReference type="AlphaFoldDB" id="A0A2K9MGT0"/>
<evidence type="ECO:0000313" key="7">
    <source>
        <dbReference type="Proteomes" id="UP000234882"/>
    </source>
</evidence>
<feature type="chain" id="PRO_5014616762" evidence="4">
    <location>
        <begin position="27"/>
        <end position="396"/>
    </location>
</feature>
<protein>
    <submittedName>
        <fullName evidence="6">Penicillin-binding protein activator</fullName>
    </submittedName>
</protein>
<sequence>MLSFAKRITRRALQVAGVLGVGAALAACAPTGLGRAGPGIGPQIDPAQPVQVALLVPGDTGNADLDWLGRSLANSARMAAADARGARIDLRVYKTTPSEASAVSTAEQAAAEGAKIILGPLFAESANAVGKAVKDNNLNVLSFSNNPDIAGGNVYVLGNTFQNVADRLVSYGVRQGLRRFLMIYENDPAGQIGAGAIQSAIARNGATLTGRQQHALSQEGIDAVIPAISAAAKSGQIDAIFMTANQQAVLPYLTDKLYAAGVTSRTAQMMGLTRWDTPAARLQLPGVQGGWFALPDTALQSQFTARYRSAYGEAPHELGSLGYDGVAAIAALVGSGNKNAVNTAGLTRSAGFSGVNGVFRLRANGTNERGMAIATINNGRVVVIDPAPRSFGGFGF</sequence>
<evidence type="ECO:0000259" key="5">
    <source>
        <dbReference type="Pfam" id="PF13458"/>
    </source>
</evidence>
<evidence type="ECO:0000256" key="1">
    <source>
        <dbReference type="ARBA" id="ARBA00010062"/>
    </source>
</evidence>
<dbReference type="PANTHER" id="PTHR30483:SF6">
    <property type="entry name" value="PERIPLASMIC BINDING PROTEIN OF ABC TRANSPORTER FOR NATURAL AMINO ACIDS"/>
    <property type="match status" value="1"/>
</dbReference>
<comment type="similarity">
    <text evidence="1">Belongs to the leucine-binding protein family.</text>
</comment>
<dbReference type="EMBL" id="CP025583">
    <property type="protein sequence ID" value="AUM74823.1"/>
    <property type="molecule type" value="Genomic_DNA"/>
</dbReference>
<accession>A0A2K9MGT0</accession>
<evidence type="ECO:0000256" key="3">
    <source>
        <dbReference type="ARBA" id="ARBA00022970"/>
    </source>
</evidence>
<dbReference type="CDD" id="cd06339">
    <property type="entry name" value="PBP1_YraM_LppC_lipoprotein-like"/>
    <property type="match status" value="1"/>
</dbReference>
<keyword evidence="2 4" id="KW-0732">Signal</keyword>
<dbReference type="RefSeq" id="WP_101500168.1">
    <property type="nucleotide sequence ID" value="NZ_CP025583.1"/>
</dbReference>
<keyword evidence="3" id="KW-0813">Transport</keyword>
<feature type="domain" description="Leucine-binding protein" evidence="5">
    <location>
        <begin position="49"/>
        <end position="379"/>
    </location>
</feature>
<gene>
    <name evidence="6" type="ORF">CYR75_11530</name>
</gene>
<name>A0A2K9MGT0_9RHOB</name>
<dbReference type="KEGG" id="paru:CYR75_11530"/>
<dbReference type="OrthoDB" id="7210494at2"/>
<evidence type="ECO:0000256" key="4">
    <source>
        <dbReference type="SAM" id="SignalP"/>
    </source>
</evidence>
<proteinExistence type="inferred from homology"/>
<keyword evidence="7" id="KW-1185">Reference proteome</keyword>
<dbReference type="InterPro" id="IPR028082">
    <property type="entry name" value="Peripla_BP_I"/>
</dbReference>
<reference evidence="7" key="1">
    <citation type="submission" date="2017-12" db="EMBL/GenBank/DDBJ databases">
        <title>Genomic analysis of Paracoccus sp. CBA4604.</title>
        <authorList>
            <person name="Roh S.W."/>
            <person name="Kim J.Y."/>
            <person name="Kim J.S."/>
        </authorList>
    </citation>
    <scope>NUCLEOTIDE SEQUENCE [LARGE SCALE GENOMIC DNA]</scope>
    <source>
        <strain evidence="7">CBA4604</strain>
    </source>
</reference>
<dbReference type="InterPro" id="IPR028081">
    <property type="entry name" value="Leu-bd"/>
</dbReference>
<evidence type="ECO:0000256" key="2">
    <source>
        <dbReference type="ARBA" id="ARBA00022729"/>
    </source>
</evidence>
<dbReference type="Pfam" id="PF13458">
    <property type="entry name" value="Peripla_BP_6"/>
    <property type="match status" value="1"/>
</dbReference>
<dbReference type="InterPro" id="IPR051010">
    <property type="entry name" value="BCAA_transport"/>
</dbReference>
<feature type="signal peptide" evidence="4">
    <location>
        <begin position="1"/>
        <end position="26"/>
    </location>
</feature>
<dbReference type="Proteomes" id="UP000234882">
    <property type="component" value="Chromosome"/>
</dbReference>